<feature type="transmembrane region" description="Helical" evidence="2">
    <location>
        <begin position="500"/>
        <end position="521"/>
    </location>
</feature>
<feature type="transmembrane region" description="Helical" evidence="2">
    <location>
        <begin position="257"/>
        <end position="278"/>
    </location>
</feature>
<evidence type="ECO:0000259" key="3">
    <source>
        <dbReference type="Pfam" id="PF02517"/>
    </source>
</evidence>
<sequence>MKRPFSSMLGTFAVIGILLFVITNWWSFFTGNKEPDILTETMPTVSKQAAADAAKAHIAELTGYPASSTFVVYQSDKLLSGYIQKEKRVADYKARFQERAPIDYYRVDLTDGRGAEYVVDVHMTSGAVIGWRKSSRENAPSVEVGRRIAEEVLRKDGLSLSDYSSLRPNAATPHRFVFEHRAGTIGGAKLLKVVEVRGGQATAYYNEFRIPQSHLDWVKRQDQAASAMTQWNLILSSVMGLAAIAIAIAYRKQISFVRGIGLTATFLVLYWINNINMIPAFKTLEAEGMDPFFSTEAAVVTMILMTVVVTIMAIICYFSFAAGDPLWREQGRRLWPRWREPGFGAHTLSSMKRGYLLAFGLLGVQSLLFFTAEHRFDMWAVNDPSGSPLNMLLPGIFPLMAWTAAISEEAIYRFFGIALFKKLLRNTFLAVVIPSVIWAFSHTQYPIYPVYTRFVEVTILGILFGYAFLKYGFATALFAHAIVDSILMSFSLMGMGGAGYVGLGAFYIALPALVAIVIKWLHGKTVARRPGPRADDPPPDSGGGFRTSKPDLV</sequence>
<evidence type="ECO:0000256" key="1">
    <source>
        <dbReference type="SAM" id="MobiDB-lite"/>
    </source>
</evidence>
<feature type="transmembrane region" description="Helical" evidence="2">
    <location>
        <begin position="423"/>
        <end position="441"/>
    </location>
</feature>
<gene>
    <name evidence="4" type="ORF">IDH45_15200</name>
</gene>
<dbReference type="GO" id="GO:0008237">
    <property type="term" value="F:metallopeptidase activity"/>
    <property type="evidence" value="ECO:0007669"/>
    <property type="project" value="UniProtKB-KW"/>
</dbReference>
<dbReference type="AlphaFoldDB" id="A0A927C8G6"/>
<keyword evidence="2" id="KW-0472">Membrane</keyword>
<feature type="domain" description="CAAX prenyl protease 2/Lysostaphin resistance protein A-like" evidence="3">
    <location>
        <begin position="396"/>
        <end position="485"/>
    </location>
</feature>
<proteinExistence type="predicted"/>
<keyword evidence="2" id="KW-1133">Transmembrane helix</keyword>
<accession>A0A927C8G6</accession>
<keyword evidence="4" id="KW-0482">Metalloprotease</keyword>
<feature type="region of interest" description="Disordered" evidence="1">
    <location>
        <begin position="527"/>
        <end position="553"/>
    </location>
</feature>
<organism evidence="4 5">
    <name type="scientific">Paenibacillus oceani</name>
    <dbReference type="NCBI Taxonomy" id="2772510"/>
    <lineage>
        <taxon>Bacteria</taxon>
        <taxon>Bacillati</taxon>
        <taxon>Bacillota</taxon>
        <taxon>Bacilli</taxon>
        <taxon>Bacillales</taxon>
        <taxon>Paenibacillaceae</taxon>
        <taxon>Paenibacillus</taxon>
    </lineage>
</organism>
<protein>
    <submittedName>
        <fullName evidence="4">CPBP family intramembrane metalloprotease</fullName>
    </submittedName>
</protein>
<keyword evidence="5" id="KW-1185">Reference proteome</keyword>
<keyword evidence="4" id="KW-0645">Protease</keyword>
<keyword evidence="4" id="KW-0378">Hydrolase</keyword>
<dbReference type="Pfam" id="PF02517">
    <property type="entry name" value="Rce1-like"/>
    <property type="match status" value="1"/>
</dbReference>
<feature type="transmembrane region" description="Helical" evidence="2">
    <location>
        <begin position="298"/>
        <end position="323"/>
    </location>
</feature>
<dbReference type="GO" id="GO:0080120">
    <property type="term" value="P:CAAX-box protein maturation"/>
    <property type="evidence" value="ECO:0007669"/>
    <property type="project" value="UniProtKB-ARBA"/>
</dbReference>
<dbReference type="GO" id="GO:0004175">
    <property type="term" value="F:endopeptidase activity"/>
    <property type="evidence" value="ECO:0007669"/>
    <property type="project" value="UniProtKB-ARBA"/>
</dbReference>
<evidence type="ECO:0000313" key="5">
    <source>
        <dbReference type="Proteomes" id="UP000639396"/>
    </source>
</evidence>
<comment type="caution">
    <text evidence="4">The sequence shown here is derived from an EMBL/GenBank/DDBJ whole genome shotgun (WGS) entry which is preliminary data.</text>
</comment>
<reference evidence="4" key="1">
    <citation type="submission" date="2020-09" db="EMBL/GenBank/DDBJ databases">
        <title>A novel bacterium of genus Paenibacillus, isolated from South China Sea.</title>
        <authorList>
            <person name="Huang H."/>
            <person name="Mo K."/>
            <person name="Hu Y."/>
        </authorList>
    </citation>
    <scope>NUCLEOTIDE SEQUENCE</scope>
    <source>
        <strain evidence="4">IB182363</strain>
    </source>
</reference>
<dbReference type="RefSeq" id="WP_190928972.1">
    <property type="nucleotide sequence ID" value="NZ_JACXJA010000019.1"/>
</dbReference>
<feature type="transmembrane region" description="Helical" evidence="2">
    <location>
        <begin position="392"/>
        <end position="411"/>
    </location>
</feature>
<dbReference type="InterPro" id="IPR003675">
    <property type="entry name" value="Rce1/LyrA-like_dom"/>
</dbReference>
<dbReference type="EMBL" id="JACXJA010000019">
    <property type="protein sequence ID" value="MBD2863339.1"/>
    <property type="molecule type" value="Genomic_DNA"/>
</dbReference>
<evidence type="ECO:0000256" key="2">
    <source>
        <dbReference type="SAM" id="Phobius"/>
    </source>
</evidence>
<dbReference type="Proteomes" id="UP000639396">
    <property type="component" value="Unassembled WGS sequence"/>
</dbReference>
<keyword evidence="2" id="KW-0812">Transmembrane</keyword>
<evidence type="ECO:0000313" key="4">
    <source>
        <dbReference type="EMBL" id="MBD2863339.1"/>
    </source>
</evidence>
<name>A0A927C8G6_9BACL</name>
<feature type="transmembrane region" description="Helical" evidence="2">
    <location>
        <begin position="231"/>
        <end position="250"/>
    </location>
</feature>
<feature type="transmembrane region" description="Helical" evidence="2">
    <location>
        <begin position="7"/>
        <end position="28"/>
    </location>
</feature>
<feature type="transmembrane region" description="Helical" evidence="2">
    <location>
        <begin position="354"/>
        <end position="372"/>
    </location>
</feature>